<dbReference type="PANTHER" id="PTHR31286">
    <property type="entry name" value="GLYCINE-RICH CELL WALL STRUCTURAL PROTEIN 1.8-LIKE"/>
    <property type="match status" value="1"/>
</dbReference>
<sequence length="131" mass="15065">IKGFFYKLAQWTIDFDPKKNSPFAPIWIQFPGLMLHLQNNGIVKELASLVGKYLIIDTTTLSLSRHSMARVCVEVNLMKELPTKVGLAFNKSFIMEQIVLYERHPRFCTHYVLQGNNKASCTKLHPINSNR</sequence>
<keyword evidence="2" id="KW-1185">Reference proteome</keyword>
<proteinExistence type="predicted"/>
<dbReference type="OrthoDB" id="1304206at2759"/>
<evidence type="ECO:0000313" key="1">
    <source>
        <dbReference type="EMBL" id="KAF6158869.1"/>
    </source>
</evidence>
<dbReference type="Proteomes" id="UP000541444">
    <property type="component" value="Unassembled WGS sequence"/>
</dbReference>
<dbReference type="AlphaFoldDB" id="A0A7J7MVA8"/>
<organism evidence="1 2">
    <name type="scientific">Kingdonia uniflora</name>
    <dbReference type="NCBI Taxonomy" id="39325"/>
    <lineage>
        <taxon>Eukaryota</taxon>
        <taxon>Viridiplantae</taxon>
        <taxon>Streptophyta</taxon>
        <taxon>Embryophyta</taxon>
        <taxon>Tracheophyta</taxon>
        <taxon>Spermatophyta</taxon>
        <taxon>Magnoliopsida</taxon>
        <taxon>Ranunculales</taxon>
        <taxon>Circaeasteraceae</taxon>
        <taxon>Kingdonia</taxon>
    </lineage>
</organism>
<dbReference type="PANTHER" id="PTHR31286:SF180">
    <property type="entry name" value="OS10G0362600 PROTEIN"/>
    <property type="match status" value="1"/>
</dbReference>
<reference evidence="1 2" key="1">
    <citation type="journal article" date="2020" name="IScience">
        <title>Genome Sequencing of the Endangered Kingdonia uniflora (Circaeasteraceae, Ranunculales) Reveals Potential Mechanisms of Evolutionary Specialization.</title>
        <authorList>
            <person name="Sun Y."/>
            <person name="Deng T."/>
            <person name="Zhang A."/>
            <person name="Moore M.J."/>
            <person name="Landis J.B."/>
            <person name="Lin N."/>
            <person name="Zhang H."/>
            <person name="Zhang X."/>
            <person name="Huang J."/>
            <person name="Zhang X."/>
            <person name="Sun H."/>
            <person name="Wang H."/>
        </authorList>
    </citation>
    <scope>NUCLEOTIDE SEQUENCE [LARGE SCALE GENOMIC DNA]</scope>
    <source>
        <strain evidence="1">TB1705</strain>
        <tissue evidence="1">Leaf</tissue>
    </source>
</reference>
<protein>
    <recommendedName>
        <fullName evidence="3">DUF4283 domain-containing protein</fullName>
    </recommendedName>
</protein>
<feature type="non-terminal residue" evidence="1">
    <location>
        <position position="1"/>
    </location>
</feature>
<evidence type="ECO:0000313" key="2">
    <source>
        <dbReference type="Proteomes" id="UP000541444"/>
    </source>
</evidence>
<comment type="caution">
    <text evidence="1">The sequence shown here is derived from an EMBL/GenBank/DDBJ whole genome shotgun (WGS) entry which is preliminary data.</text>
</comment>
<gene>
    <name evidence="1" type="ORF">GIB67_012512</name>
</gene>
<evidence type="ECO:0008006" key="3">
    <source>
        <dbReference type="Google" id="ProtNLM"/>
    </source>
</evidence>
<dbReference type="EMBL" id="JACGCM010001217">
    <property type="protein sequence ID" value="KAF6158869.1"/>
    <property type="molecule type" value="Genomic_DNA"/>
</dbReference>
<name>A0A7J7MVA8_9MAGN</name>
<dbReference type="InterPro" id="IPR040256">
    <property type="entry name" value="At4g02000-like"/>
</dbReference>
<accession>A0A7J7MVA8</accession>